<reference evidence="2" key="1">
    <citation type="submission" date="2022-07" db="EMBL/GenBank/DDBJ databases">
        <title>Phylogenomic reconstructions and comparative analyses of Kickxellomycotina fungi.</title>
        <authorList>
            <person name="Reynolds N.K."/>
            <person name="Stajich J.E."/>
            <person name="Barry K."/>
            <person name="Grigoriev I.V."/>
            <person name="Crous P."/>
            <person name="Smith M.E."/>
        </authorList>
    </citation>
    <scope>NUCLEOTIDE SEQUENCE</scope>
    <source>
        <strain evidence="2">RSA 1196</strain>
    </source>
</reference>
<gene>
    <name evidence="2" type="ORF">IWQ62_002836</name>
</gene>
<feature type="region of interest" description="Disordered" evidence="1">
    <location>
        <begin position="263"/>
        <end position="284"/>
    </location>
</feature>
<dbReference type="OrthoDB" id="9402762at2759"/>
<feature type="compositionally biased region" description="Polar residues" evidence="1">
    <location>
        <begin position="263"/>
        <end position="274"/>
    </location>
</feature>
<dbReference type="GO" id="GO:0006406">
    <property type="term" value="P:mRNA export from nucleus"/>
    <property type="evidence" value="ECO:0007669"/>
    <property type="project" value="TreeGrafter"/>
</dbReference>
<name>A0A9W8E734_9FUNG</name>
<dbReference type="PANTHER" id="PTHR13265:SF0">
    <property type="entry name" value="HPR1"/>
    <property type="match status" value="1"/>
</dbReference>
<keyword evidence="3" id="KW-1185">Reference proteome</keyword>
<accession>A0A9W8E734</accession>
<dbReference type="Proteomes" id="UP001150925">
    <property type="component" value="Unassembled WGS sequence"/>
</dbReference>
<organism evidence="2 3">
    <name type="scientific">Dispira parvispora</name>
    <dbReference type="NCBI Taxonomy" id="1520584"/>
    <lineage>
        <taxon>Eukaryota</taxon>
        <taxon>Fungi</taxon>
        <taxon>Fungi incertae sedis</taxon>
        <taxon>Zoopagomycota</taxon>
        <taxon>Kickxellomycotina</taxon>
        <taxon>Dimargaritomycetes</taxon>
        <taxon>Dimargaritales</taxon>
        <taxon>Dimargaritaceae</taxon>
        <taxon>Dispira</taxon>
    </lineage>
</organism>
<dbReference type="EMBL" id="JANBPY010000663">
    <property type="protein sequence ID" value="KAJ1964780.1"/>
    <property type="molecule type" value="Genomic_DNA"/>
</dbReference>
<dbReference type="AlphaFoldDB" id="A0A9W8E734"/>
<evidence type="ECO:0000313" key="3">
    <source>
        <dbReference type="Proteomes" id="UP001150925"/>
    </source>
</evidence>
<sequence>MLFDDYSEQVQQGLTAILNSSQYFSSNDQIDSTQDSLLMQAVAQHLSPLAPPTEPSTTVSSEVFRTALECVFRDQLIQLSQDYARLERFLDVVLACEKTGLCDPSFPFLLVEHFCETQTLDAVVRLFDYLERRKQIFSRDMVATRGKGLVLLRLCNELLRRTSLTQHATFAGRVLILLASVFPLSDRSGVNLRGDFHVENTTEYATDPSVQTDPPGHEILYQSLWSIQAYFAQPSLLFDKQSFGKFQRTLTTVLDEFQRVVNESRTTETSQSPSPDILSAESPVDQAPWNPKYLTNPSLLLLQIVDAQFRRQVMVQVLIVFKYLLLFTPENKQQSIVPGRPVNKQLQHTYTLEPAAQEWVLKTQESVLDFLRDTCTTGKEFTKAVLLILRHDEHWVQWKQANCPPIELNTVLSELLQDFQVQVTDLRAATPNVPMRFAVGTNELTALWCMNENHLEELSTNRLQNAVPNLESFLFDVADEYPQPDEWTDLTEEAKDYHHARMWQALRLASQSHLKKFPKAGPNFLKELCDEVIGPVDDLAE</sequence>
<dbReference type="GO" id="GO:0000445">
    <property type="term" value="C:THO complex part of transcription export complex"/>
    <property type="evidence" value="ECO:0007669"/>
    <property type="project" value="TreeGrafter"/>
</dbReference>
<dbReference type="InterPro" id="IPR021861">
    <property type="entry name" value="THO_THOC1"/>
</dbReference>
<evidence type="ECO:0008006" key="4">
    <source>
        <dbReference type="Google" id="ProtNLM"/>
    </source>
</evidence>
<evidence type="ECO:0000313" key="2">
    <source>
        <dbReference type="EMBL" id="KAJ1964780.1"/>
    </source>
</evidence>
<dbReference type="Pfam" id="PF11957">
    <property type="entry name" value="efThoc1"/>
    <property type="match status" value="1"/>
</dbReference>
<protein>
    <recommendedName>
        <fullName evidence="4">THO complex subunit 1</fullName>
    </recommendedName>
</protein>
<comment type="caution">
    <text evidence="2">The sequence shown here is derived from an EMBL/GenBank/DDBJ whole genome shotgun (WGS) entry which is preliminary data.</text>
</comment>
<evidence type="ECO:0000256" key="1">
    <source>
        <dbReference type="SAM" id="MobiDB-lite"/>
    </source>
</evidence>
<dbReference type="PANTHER" id="PTHR13265">
    <property type="entry name" value="THO COMPLEX SUBUNIT 1"/>
    <property type="match status" value="1"/>
</dbReference>
<proteinExistence type="predicted"/>